<evidence type="ECO:0000313" key="9">
    <source>
        <dbReference type="Proteomes" id="UP000233742"/>
    </source>
</evidence>
<dbReference type="OrthoDB" id="7041663at2"/>
<dbReference type="GO" id="GO:0016987">
    <property type="term" value="F:sigma factor activity"/>
    <property type="evidence" value="ECO:0007669"/>
    <property type="project" value="UniProtKB-KW"/>
</dbReference>
<accession>A0A2K9EMU5</accession>
<keyword evidence="5" id="KW-0804">Transcription</keyword>
<dbReference type="InterPro" id="IPR013325">
    <property type="entry name" value="RNA_pol_sigma_r2"/>
</dbReference>
<keyword evidence="9" id="KW-1185">Reference proteome</keyword>
<keyword evidence="2" id="KW-0805">Transcription regulation</keyword>
<dbReference type="Gene3D" id="1.10.1740.10">
    <property type="match status" value="1"/>
</dbReference>
<dbReference type="EMBL" id="CP025408">
    <property type="protein sequence ID" value="AUH32955.1"/>
    <property type="molecule type" value="Genomic_DNA"/>
</dbReference>
<organism evidence="8 9">
    <name type="scientific">Paracoccus tegillarcae</name>
    <dbReference type="NCBI Taxonomy" id="1529068"/>
    <lineage>
        <taxon>Bacteria</taxon>
        <taxon>Pseudomonadati</taxon>
        <taxon>Pseudomonadota</taxon>
        <taxon>Alphaproteobacteria</taxon>
        <taxon>Rhodobacterales</taxon>
        <taxon>Paracoccaceae</taxon>
        <taxon>Paracoccus</taxon>
    </lineage>
</organism>
<dbReference type="RefSeq" id="WP_101459628.1">
    <property type="nucleotide sequence ID" value="NZ_CP025408.1"/>
</dbReference>
<dbReference type="SUPFAM" id="SSF88659">
    <property type="entry name" value="Sigma3 and sigma4 domains of RNA polymerase sigma factors"/>
    <property type="match status" value="1"/>
</dbReference>
<dbReference type="GO" id="GO:0003677">
    <property type="term" value="F:DNA binding"/>
    <property type="evidence" value="ECO:0007669"/>
    <property type="project" value="UniProtKB-KW"/>
</dbReference>
<dbReference type="Pfam" id="PF04542">
    <property type="entry name" value="Sigma70_r2"/>
    <property type="match status" value="1"/>
</dbReference>
<dbReference type="NCBIfam" id="TIGR02937">
    <property type="entry name" value="sigma70-ECF"/>
    <property type="match status" value="1"/>
</dbReference>
<dbReference type="PANTHER" id="PTHR43133">
    <property type="entry name" value="RNA POLYMERASE ECF-TYPE SIGMA FACTO"/>
    <property type="match status" value="1"/>
</dbReference>
<evidence type="ECO:0000313" key="8">
    <source>
        <dbReference type="EMBL" id="AUH32955.1"/>
    </source>
</evidence>
<dbReference type="Proteomes" id="UP000233742">
    <property type="component" value="Chromosome"/>
</dbReference>
<dbReference type="NCBIfam" id="NF009165">
    <property type="entry name" value="PRK12512.1"/>
    <property type="match status" value="1"/>
</dbReference>
<proteinExistence type="inferred from homology"/>
<evidence type="ECO:0000256" key="3">
    <source>
        <dbReference type="ARBA" id="ARBA00023082"/>
    </source>
</evidence>
<evidence type="ECO:0000256" key="1">
    <source>
        <dbReference type="ARBA" id="ARBA00010641"/>
    </source>
</evidence>
<evidence type="ECO:0000256" key="2">
    <source>
        <dbReference type="ARBA" id="ARBA00023015"/>
    </source>
</evidence>
<dbReference type="AlphaFoldDB" id="A0A2K9EMU5"/>
<name>A0A2K9EMU5_9RHOB</name>
<comment type="similarity">
    <text evidence="1">Belongs to the sigma-70 factor family. ECF subfamily.</text>
</comment>
<keyword evidence="4" id="KW-0238">DNA-binding</keyword>
<protein>
    <submittedName>
        <fullName evidence="8">SigD protein</fullName>
    </submittedName>
</protein>
<feature type="domain" description="RNA polymerase sigma factor 70 region 4 type 2" evidence="7">
    <location>
        <begin position="123"/>
        <end position="172"/>
    </location>
</feature>
<dbReference type="InterPro" id="IPR036388">
    <property type="entry name" value="WH-like_DNA-bd_sf"/>
</dbReference>
<dbReference type="Gene3D" id="1.10.10.10">
    <property type="entry name" value="Winged helix-like DNA-binding domain superfamily/Winged helix DNA-binding domain"/>
    <property type="match status" value="1"/>
</dbReference>
<dbReference type="InterPro" id="IPR039425">
    <property type="entry name" value="RNA_pol_sigma-70-like"/>
</dbReference>
<evidence type="ECO:0000256" key="5">
    <source>
        <dbReference type="ARBA" id="ARBA00023163"/>
    </source>
</evidence>
<keyword evidence="3" id="KW-0731">Sigma factor</keyword>
<dbReference type="SUPFAM" id="SSF88946">
    <property type="entry name" value="Sigma2 domain of RNA polymerase sigma factors"/>
    <property type="match status" value="1"/>
</dbReference>
<reference evidence="8 9" key="1">
    <citation type="submission" date="2017-12" db="EMBL/GenBank/DDBJ databases">
        <authorList>
            <person name="Hurst M.R.H."/>
        </authorList>
    </citation>
    <scope>NUCLEOTIDE SEQUENCE [LARGE SCALE GENOMIC DNA]</scope>
    <source>
        <strain evidence="8 9">BM15</strain>
    </source>
</reference>
<dbReference type="KEGG" id="paro:CUV01_05700"/>
<evidence type="ECO:0000259" key="7">
    <source>
        <dbReference type="Pfam" id="PF08281"/>
    </source>
</evidence>
<dbReference type="InterPro" id="IPR013249">
    <property type="entry name" value="RNA_pol_sigma70_r4_t2"/>
</dbReference>
<dbReference type="PANTHER" id="PTHR43133:SF58">
    <property type="entry name" value="ECF RNA POLYMERASE SIGMA FACTOR SIGD"/>
    <property type="match status" value="1"/>
</dbReference>
<feature type="domain" description="RNA polymerase sigma-70 region 2" evidence="6">
    <location>
        <begin position="30"/>
        <end position="96"/>
    </location>
</feature>
<dbReference type="InterPro" id="IPR007627">
    <property type="entry name" value="RNA_pol_sigma70_r2"/>
</dbReference>
<dbReference type="Pfam" id="PF08281">
    <property type="entry name" value="Sigma70_r4_2"/>
    <property type="match status" value="1"/>
</dbReference>
<evidence type="ECO:0000256" key="4">
    <source>
        <dbReference type="ARBA" id="ARBA00023125"/>
    </source>
</evidence>
<dbReference type="GO" id="GO:0006352">
    <property type="term" value="P:DNA-templated transcription initiation"/>
    <property type="evidence" value="ECO:0007669"/>
    <property type="project" value="InterPro"/>
</dbReference>
<dbReference type="InterPro" id="IPR013324">
    <property type="entry name" value="RNA_pol_sigma_r3/r4-like"/>
</dbReference>
<evidence type="ECO:0000259" key="6">
    <source>
        <dbReference type="Pfam" id="PF04542"/>
    </source>
</evidence>
<gene>
    <name evidence="8" type="ORF">CUV01_05700</name>
</gene>
<sequence>MQKQDDPWADLLRAAMAGDEAAYTRFLTQVTPVVRGIVRAKGAGIDPSDREDIVQNILLAIHLKRGTWRQDQPLRPWLYAIARYKVVDAFRARGRRINLPIEDFQDVLPEPDQPDPFEQDDARKTIAQLDPRSADILQGAAIKGESAAETGQRLNMSEGAVRVALHRALRRLAALRDGENR</sequence>
<dbReference type="InterPro" id="IPR014284">
    <property type="entry name" value="RNA_pol_sigma-70_dom"/>
</dbReference>